<dbReference type="InterPro" id="IPR011854">
    <property type="entry name" value="HypE"/>
</dbReference>
<dbReference type="InterPro" id="IPR036676">
    <property type="entry name" value="PurM-like_C_sf"/>
</dbReference>
<comment type="caution">
    <text evidence="1">The sequence shown here is derived from an EMBL/GenBank/DDBJ whole genome shotgun (WGS) entry which is preliminary data.</text>
</comment>
<keyword evidence="2" id="KW-1185">Reference proteome</keyword>
<dbReference type="EMBL" id="JAUSTO010000010">
    <property type="protein sequence ID" value="MDQ0152956.1"/>
    <property type="molecule type" value="Genomic_DNA"/>
</dbReference>
<reference evidence="1" key="1">
    <citation type="submission" date="2023-07" db="EMBL/GenBank/DDBJ databases">
        <title>Genomic Encyclopedia of Type Strains, Phase IV (KMG-IV): sequencing the most valuable type-strain genomes for metagenomic binning, comparative biology and taxonomic classification.</title>
        <authorList>
            <person name="Goeker M."/>
        </authorList>
    </citation>
    <scope>NUCLEOTIDE SEQUENCE</scope>
    <source>
        <strain evidence="1">DSM 19659</strain>
    </source>
</reference>
<dbReference type="PANTHER" id="PTHR30303:SF4">
    <property type="entry name" value="HYDROGENASE EXPRESSION_FORMATION PROTEIN HYPE"/>
    <property type="match status" value="1"/>
</dbReference>
<dbReference type="RefSeq" id="WP_307254935.1">
    <property type="nucleotide sequence ID" value="NZ_JAUSTO010000010.1"/>
</dbReference>
<dbReference type="GO" id="GO:0051604">
    <property type="term" value="P:protein maturation"/>
    <property type="evidence" value="ECO:0007669"/>
    <property type="project" value="TreeGrafter"/>
</dbReference>
<gene>
    <name evidence="1" type="ORF">J2S20_001662</name>
</gene>
<evidence type="ECO:0000313" key="2">
    <source>
        <dbReference type="Proteomes" id="UP001241537"/>
    </source>
</evidence>
<proteinExistence type="predicted"/>
<dbReference type="PANTHER" id="PTHR30303">
    <property type="entry name" value="HYDROGENASE ISOENZYMES FORMATION PROTEIN HYPE"/>
    <property type="match status" value="1"/>
</dbReference>
<accession>A0AAE3VAW1</accession>
<organism evidence="1 2">
    <name type="scientific">Moryella indoligenes</name>
    <dbReference type="NCBI Taxonomy" id="371674"/>
    <lineage>
        <taxon>Bacteria</taxon>
        <taxon>Bacillati</taxon>
        <taxon>Bacillota</taxon>
        <taxon>Clostridia</taxon>
        <taxon>Lachnospirales</taxon>
        <taxon>Lachnospiraceae</taxon>
        <taxon>Moryella</taxon>
    </lineage>
</organism>
<dbReference type="SUPFAM" id="SSF56042">
    <property type="entry name" value="PurM C-terminal domain-like"/>
    <property type="match status" value="1"/>
</dbReference>
<dbReference type="Gene3D" id="3.90.650.10">
    <property type="entry name" value="PurM-like C-terminal domain"/>
    <property type="match status" value="1"/>
</dbReference>
<evidence type="ECO:0000313" key="1">
    <source>
        <dbReference type="EMBL" id="MDQ0152956.1"/>
    </source>
</evidence>
<dbReference type="Proteomes" id="UP001241537">
    <property type="component" value="Unassembled WGS sequence"/>
</dbReference>
<protein>
    <submittedName>
        <fullName evidence="1">Hydrogenase maturation factor</fullName>
    </submittedName>
</protein>
<sequence>MERDIVIAGYAGERGALCAAAVWQEELRRRFRADYAAQLLQGAAPKSKEILERLRAAGIAAEEYRVAGEGGVLAELYRMTRERRAGLRLWLKRIPLRQDTTELCELYGLNPYRLYSDCVILVTESGMRLAEIVAKMGIPAACVGYLTDGLDKLIVDKEETEYLNRPEVDELFKLVPDAIF</sequence>
<dbReference type="AlphaFoldDB" id="A0AAE3VAW1"/>
<name>A0AAE3VAW1_9FIRM</name>